<gene>
    <name evidence="1" type="ORF">H6G14_27345</name>
</gene>
<dbReference type="EMBL" id="JACJQL010000071">
    <property type="protein sequence ID" value="MBD2254943.1"/>
    <property type="molecule type" value="Genomic_DNA"/>
</dbReference>
<accession>A0ABR8BM07</accession>
<comment type="caution">
    <text evidence="1">The sequence shown here is derived from an EMBL/GenBank/DDBJ whole genome shotgun (WGS) entry which is preliminary data.</text>
</comment>
<dbReference type="RefSeq" id="WP_190571465.1">
    <property type="nucleotide sequence ID" value="NZ_JACJQL010000071.1"/>
</dbReference>
<name>A0ABR8BM07_9NOSO</name>
<evidence type="ECO:0000313" key="2">
    <source>
        <dbReference type="Proteomes" id="UP000621307"/>
    </source>
</evidence>
<protein>
    <submittedName>
        <fullName evidence="1">Uncharacterized protein</fullName>
    </submittedName>
</protein>
<organism evidence="1 2">
    <name type="scientific">Nostoc parmelioides FACHB-3921</name>
    <dbReference type="NCBI Taxonomy" id="2692909"/>
    <lineage>
        <taxon>Bacteria</taxon>
        <taxon>Bacillati</taxon>
        <taxon>Cyanobacteriota</taxon>
        <taxon>Cyanophyceae</taxon>
        <taxon>Nostocales</taxon>
        <taxon>Nostocaceae</taxon>
        <taxon>Nostoc</taxon>
    </lineage>
</organism>
<feature type="non-terminal residue" evidence="1">
    <location>
        <position position="133"/>
    </location>
</feature>
<proteinExistence type="predicted"/>
<dbReference type="Proteomes" id="UP000621307">
    <property type="component" value="Unassembled WGS sequence"/>
</dbReference>
<sequence length="133" mass="15263">MNLIKIEIKGSNSQIEKFIRNFTDKGKGALVFEVTRIPSVGEKIQLNSDWETEVFRVTEVIHYTVSSWCSAWGCITVEPCNLLPIVTDEDEEFEADDDEIIIVEDEEFEADDDEIIIVEDEEFEADDDEIIIV</sequence>
<keyword evidence="2" id="KW-1185">Reference proteome</keyword>
<reference evidence="1 2" key="1">
    <citation type="journal article" date="2020" name="ISME J.">
        <title>Comparative genomics reveals insights into cyanobacterial evolution and habitat adaptation.</title>
        <authorList>
            <person name="Chen M.Y."/>
            <person name="Teng W.K."/>
            <person name="Zhao L."/>
            <person name="Hu C.X."/>
            <person name="Zhou Y.K."/>
            <person name="Han B.P."/>
            <person name="Song L.R."/>
            <person name="Shu W.S."/>
        </authorList>
    </citation>
    <scope>NUCLEOTIDE SEQUENCE [LARGE SCALE GENOMIC DNA]</scope>
    <source>
        <strain evidence="1 2">FACHB-3921</strain>
    </source>
</reference>
<evidence type="ECO:0000313" key="1">
    <source>
        <dbReference type="EMBL" id="MBD2254943.1"/>
    </source>
</evidence>